<dbReference type="GO" id="GO:0003677">
    <property type="term" value="F:DNA binding"/>
    <property type="evidence" value="ECO:0007669"/>
    <property type="project" value="InterPro"/>
</dbReference>
<evidence type="ECO:0000259" key="1">
    <source>
        <dbReference type="Pfam" id="PF02796"/>
    </source>
</evidence>
<protein>
    <submittedName>
        <fullName evidence="2">Helix-turn-helix domain protein</fullName>
    </submittedName>
</protein>
<dbReference type="GO" id="GO:0000150">
    <property type="term" value="F:DNA strand exchange activity"/>
    <property type="evidence" value="ECO:0007669"/>
    <property type="project" value="InterPro"/>
</dbReference>
<sequence>MESMREDVFRLAVAPWKSIYRSDTPERVTKETQDEIDFCLYHCPYADTECCNCLDGGTKEKQGRPNVGGEFDLERLKEMLRLKIPQAKICRELGVTRQTVYNYKKKLGVI</sequence>
<dbReference type="Pfam" id="PF02796">
    <property type="entry name" value="HTH_7"/>
    <property type="match status" value="1"/>
</dbReference>
<reference evidence="2" key="1">
    <citation type="journal article" date="2021" name="Proc. Natl. Acad. Sci. U.S.A.">
        <title>A Catalog of Tens of Thousands of Viruses from Human Metagenomes Reveals Hidden Associations with Chronic Diseases.</title>
        <authorList>
            <person name="Tisza M.J."/>
            <person name="Buck C.B."/>
        </authorList>
    </citation>
    <scope>NUCLEOTIDE SEQUENCE</scope>
    <source>
        <strain evidence="2">CtbgC51</strain>
    </source>
</reference>
<proteinExistence type="predicted"/>
<dbReference type="Gene3D" id="1.10.10.60">
    <property type="entry name" value="Homeodomain-like"/>
    <property type="match status" value="1"/>
</dbReference>
<dbReference type="EMBL" id="BK032817">
    <property type="protein sequence ID" value="DAF61767.1"/>
    <property type="molecule type" value="Genomic_DNA"/>
</dbReference>
<feature type="domain" description="Resolvase HTH" evidence="1">
    <location>
        <begin position="63"/>
        <end position="106"/>
    </location>
</feature>
<dbReference type="InterPro" id="IPR006120">
    <property type="entry name" value="Resolvase_HTH_dom"/>
</dbReference>
<organism evidence="2">
    <name type="scientific">Siphoviridae sp. ctbgC51</name>
    <dbReference type="NCBI Taxonomy" id="2827901"/>
    <lineage>
        <taxon>Viruses</taxon>
        <taxon>Duplodnaviria</taxon>
        <taxon>Heunggongvirae</taxon>
        <taxon>Uroviricota</taxon>
        <taxon>Caudoviricetes</taxon>
    </lineage>
</organism>
<evidence type="ECO:0000313" key="2">
    <source>
        <dbReference type="EMBL" id="DAF61767.1"/>
    </source>
</evidence>
<name>A0A8S5TFK9_9CAUD</name>
<accession>A0A8S5TFK9</accession>